<dbReference type="GO" id="GO:0080146">
    <property type="term" value="F:L-cysteine desulfhydrase activity"/>
    <property type="evidence" value="ECO:0007669"/>
    <property type="project" value="TreeGrafter"/>
</dbReference>
<protein>
    <recommendedName>
        <fullName evidence="1">UPF0597 protein EYB31_25770</fullName>
    </recommendedName>
</protein>
<sequence length="444" mass="47330">MMQKQKLLLDLLKAEFKLATGCTDPAAIASAVALAAEQLPSRDVQNLDKIELELSPNIFKNGYNVDIPGTTGKGIPLAAALGYVMGQSKAGFEIFHGLTGEQVRLAELTVAQQQVEVRESRTDTELTIKARITAKDGGTAEVTVRRDYLRVCRIAVDGQMIYTRPEEADETLLSLGYKLEDLVCFAETVALEDIDFVHEGIETNKTFILEGLRQPRGLKISQAFAKLFPQYGASEDLGMKIKILTSAGVDARMGGCPLPVMSSAGSGNLGLGATVPLWVVSEQHGLPQETLQRGAALANLIHIYMKQLTGRLTSSCGSILVAMGTSPAIVWMLGGSLPQMAGATKNIAAGPTGIICDGANYGCSFKVSSTAVEAYYSALLALQGAIATSSDGIVSDDVDETIRHVAGVFTEMNRLDPVVLQMINGSFLKTKPYGLSVEPKEGIE</sequence>
<evidence type="ECO:0000259" key="2">
    <source>
        <dbReference type="Pfam" id="PF03313"/>
    </source>
</evidence>
<dbReference type="InterPro" id="IPR005130">
    <property type="entry name" value="Ser_deHydtase-like_asu"/>
</dbReference>
<organism evidence="3 4">
    <name type="scientific">Paenibacillus thalictri</name>
    <dbReference type="NCBI Taxonomy" id="2527873"/>
    <lineage>
        <taxon>Bacteria</taxon>
        <taxon>Bacillati</taxon>
        <taxon>Bacillota</taxon>
        <taxon>Bacilli</taxon>
        <taxon>Bacillales</taxon>
        <taxon>Paenibacillaceae</taxon>
        <taxon>Paenibacillus</taxon>
    </lineage>
</organism>
<evidence type="ECO:0000313" key="3">
    <source>
        <dbReference type="EMBL" id="TBL73917.1"/>
    </source>
</evidence>
<proteinExistence type="inferred from homology"/>
<comment type="caution">
    <text evidence="3">The sequence shown here is derived from an EMBL/GenBank/DDBJ whole genome shotgun (WGS) entry which is preliminary data.</text>
</comment>
<dbReference type="PANTHER" id="PTHR30501">
    <property type="entry name" value="UPF0597 PROTEIN YHAM"/>
    <property type="match status" value="1"/>
</dbReference>
<gene>
    <name evidence="3" type="ORF">EYB31_25770</name>
</gene>
<dbReference type="EMBL" id="SIRE01000020">
    <property type="protein sequence ID" value="TBL73917.1"/>
    <property type="molecule type" value="Genomic_DNA"/>
</dbReference>
<dbReference type="Pfam" id="PF03313">
    <property type="entry name" value="SDH_alpha"/>
    <property type="match status" value="1"/>
</dbReference>
<dbReference type="PIRSF" id="PIRSF006054">
    <property type="entry name" value="UCP006054"/>
    <property type="match status" value="1"/>
</dbReference>
<dbReference type="Proteomes" id="UP000293142">
    <property type="component" value="Unassembled WGS sequence"/>
</dbReference>
<dbReference type="GO" id="GO:0019450">
    <property type="term" value="P:L-cysteine catabolic process to pyruvate"/>
    <property type="evidence" value="ECO:0007669"/>
    <property type="project" value="TreeGrafter"/>
</dbReference>
<accession>A0A4Q9DKZ5</accession>
<name>A0A4Q9DKZ5_9BACL</name>
<comment type="similarity">
    <text evidence="1">Belongs to the UPF0597 family.</text>
</comment>
<dbReference type="AlphaFoldDB" id="A0A4Q9DKZ5"/>
<dbReference type="HAMAP" id="MF_01845">
    <property type="entry name" value="UPF0597"/>
    <property type="match status" value="1"/>
</dbReference>
<dbReference type="InterPro" id="IPR021144">
    <property type="entry name" value="UPF0597"/>
</dbReference>
<reference evidence="3 4" key="1">
    <citation type="submission" date="2019-02" db="EMBL/GenBank/DDBJ databases">
        <title>Paenibacillus sp. nov., isolated from surface-sterilized tissue of Thalictrum simplex L.</title>
        <authorList>
            <person name="Tuo L."/>
        </authorList>
    </citation>
    <scope>NUCLEOTIDE SEQUENCE [LARGE SCALE GENOMIC DNA]</scope>
    <source>
        <strain evidence="3 4">N2SHLJ1</strain>
    </source>
</reference>
<dbReference type="OrthoDB" id="41906at2"/>
<keyword evidence="4" id="KW-1185">Reference proteome</keyword>
<evidence type="ECO:0000256" key="1">
    <source>
        <dbReference type="HAMAP-Rule" id="MF_01845"/>
    </source>
</evidence>
<feature type="domain" description="Serine dehydratase-like alpha subunit" evidence="2">
    <location>
        <begin position="133"/>
        <end position="409"/>
    </location>
</feature>
<dbReference type="PANTHER" id="PTHR30501:SF2">
    <property type="entry name" value="UPF0597 PROTEIN YHAM"/>
    <property type="match status" value="1"/>
</dbReference>
<evidence type="ECO:0000313" key="4">
    <source>
        <dbReference type="Proteomes" id="UP000293142"/>
    </source>
</evidence>